<name>R7SNL9_DICSQ</name>
<keyword evidence="5" id="KW-0418">Kinase</keyword>
<accession>R7SNL9</accession>
<dbReference type="OMA" id="FWIDARE"/>
<keyword evidence="6" id="KW-0067">ATP-binding</keyword>
<dbReference type="HOGENOM" id="CLU_044121_2_1_1"/>
<dbReference type="GO" id="GO:0004674">
    <property type="term" value="F:protein serine/threonine kinase activity"/>
    <property type="evidence" value="ECO:0007669"/>
    <property type="project" value="UniProtKB-KW"/>
</dbReference>
<dbReference type="PANTHER" id="PTHR43671:SF98">
    <property type="entry name" value="SERINE_THREONINE-PROTEIN KINASE NEK11"/>
    <property type="match status" value="1"/>
</dbReference>
<dbReference type="EMBL" id="JH719447">
    <property type="protein sequence ID" value="EJF57666.1"/>
    <property type="molecule type" value="Genomic_DNA"/>
</dbReference>
<gene>
    <name evidence="10" type="ORF">DICSQDRAFT_68935</name>
</gene>
<protein>
    <recommendedName>
        <fullName evidence="1">non-specific serine/threonine protein kinase</fullName>
        <ecNumber evidence="1">2.7.11.1</ecNumber>
    </recommendedName>
</protein>
<dbReference type="RefSeq" id="XP_007369638.1">
    <property type="nucleotide sequence ID" value="XM_007369576.1"/>
</dbReference>
<keyword evidence="2" id="KW-0723">Serine/threonine-protein kinase</keyword>
<dbReference type="InterPro" id="IPR011009">
    <property type="entry name" value="Kinase-like_dom_sf"/>
</dbReference>
<evidence type="ECO:0000256" key="4">
    <source>
        <dbReference type="ARBA" id="ARBA00022741"/>
    </source>
</evidence>
<dbReference type="InterPro" id="IPR050660">
    <property type="entry name" value="NEK_Ser/Thr_kinase"/>
</dbReference>
<evidence type="ECO:0000313" key="10">
    <source>
        <dbReference type="EMBL" id="EJF57666.1"/>
    </source>
</evidence>
<evidence type="ECO:0000256" key="2">
    <source>
        <dbReference type="ARBA" id="ARBA00022527"/>
    </source>
</evidence>
<keyword evidence="4" id="KW-0547">Nucleotide-binding</keyword>
<comment type="catalytic activity">
    <reaction evidence="7">
        <text>L-threonyl-[protein] + ATP = O-phospho-L-threonyl-[protein] + ADP + H(+)</text>
        <dbReference type="Rhea" id="RHEA:46608"/>
        <dbReference type="Rhea" id="RHEA-COMP:11060"/>
        <dbReference type="Rhea" id="RHEA-COMP:11605"/>
        <dbReference type="ChEBI" id="CHEBI:15378"/>
        <dbReference type="ChEBI" id="CHEBI:30013"/>
        <dbReference type="ChEBI" id="CHEBI:30616"/>
        <dbReference type="ChEBI" id="CHEBI:61977"/>
        <dbReference type="ChEBI" id="CHEBI:456216"/>
        <dbReference type="EC" id="2.7.11.1"/>
    </reaction>
</comment>
<organism evidence="10 11">
    <name type="scientific">Dichomitus squalens (strain LYAD-421)</name>
    <name type="common">Western red white-rot fungus</name>
    <dbReference type="NCBI Taxonomy" id="732165"/>
    <lineage>
        <taxon>Eukaryota</taxon>
        <taxon>Fungi</taxon>
        <taxon>Dikarya</taxon>
        <taxon>Basidiomycota</taxon>
        <taxon>Agaricomycotina</taxon>
        <taxon>Agaricomycetes</taxon>
        <taxon>Polyporales</taxon>
        <taxon>Polyporaceae</taxon>
        <taxon>Dichomitus</taxon>
    </lineage>
</organism>
<evidence type="ECO:0000256" key="1">
    <source>
        <dbReference type="ARBA" id="ARBA00012513"/>
    </source>
</evidence>
<evidence type="ECO:0000256" key="5">
    <source>
        <dbReference type="ARBA" id="ARBA00022777"/>
    </source>
</evidence>
<evidence type="ECO:0000256" key="6">
    <source>
        <dbReference type="ARBA" id="ARBA00022840"/>
    </source>
</evidence>
<dbReference type="InterPro" id="IPR000719">
    <property type="entry name" value="Prot_kinase_dom"/>
</dbReference>
<evidence type="ECO:0000256" key="3">
    <source>
        <dbReference type="ARBA" id="ARBA00022679"/>
    </source>
</evidence>
<keyword evidence="3" id="KW-0808">Transferase</keyword>
<feature type="domain" description="Protein kinase" evidence="9">
    <location>
        <begin position="1"/>
        <end position="370"/>
    </location>
</feature>
<dbReference type="Pfam" id="PF00069">
    <property type="entry name" value="Pkinase"/>
    <property type="match status" value="1"/>
</dbReference>
<dbReference type="EC" id="2.7.11.1" evidence="1"/>
<dbReference type="AlphaFoldDB" id="R7SNL9"/>
<dbReference type="KEGG" id="dsq:DICSQDRAFT_68935"/>
<evidence type="ECO:0000256" key="7">
    <source>
        <dbReference type="ARBA" id="ARBA00047899"/>
    </source>
</evidence>
<dbReference type="Gene3D" id="1.10.510.10">
    <property type="entry name" value="Transferase(Phosphotransferase) domain 1"/>
    <property type="match status" value="1"/>
</dbReference>
<dbReference type="PANTHER" id="PTHR43671">
    <property type="entry name" value="SERINE/THREONINE-PROTEIN KINASE NEK"/>
    <property type="match status" value="1"/>
</dbReference>
<evidence type="ECO:0000256" key="8">
    <source>
        <dbReference type="ARBA" id="ARBA00048679"/>
    </source>
</evidence>
<comment type="catalytic activity">
    <reaction evidence="8">
        <text>L-seryl-[protein] + ATP = O-phospho-L-seryl-[protein] + ADP + H(+)</text>
        <dbReference type="Rhea" id="RHEA:17989"/>
        <dbReference type="Rhea" id="RHEA-COMP:9863"/>
        <dbReference type="Rhea" id="RHEA-COMP:11604"/>
        <dbReference type="ChEBI" id="CHEBI:15378"/>
        <dbReference type="ChEBI" id="CHEBI:29999"/>
        <dbReference type="ChEBI" id="CHEBI:30616"/>
        <dbReference type="ChEBI" id="CHEBI:83421"/>
        <dbReference type="ChEBI" id="CHEBI:456216"/>
        <dbReference type="EC" id="2.7.11.1"/>
    </reaction>
</comment>
<dbReference type="PROSITE" id="PS50011">
    <property type="entry name" value="PROTEIN_KINASE_DOM"/>
    <property type="match status" value="1"/>
</dbReference>
<sequence length="388" mass="45313">MVGNPEDIYLLNEYELYWRDHFDWLQQSGYTLRPRYKPNWIPSWQGTKRRPGDFEDSRDCEVPVLTSAQWCSILTSVQRPVVLDATRVSDKEMVLLKRIHKLIHPYEVGIGQYFSSEALASDPRNHCCPVYDVLHDPADENTISKTIIVMPLLRRYNDPNFLTVGEALEFFRQIFEALAFMHEHHVAHRDCMTLNIMMDARPMYPEMYHPRSPFMKRDYSGKAKHYSRTRRPVKYYLTDFGISKRFDKDDTNPIVVPIISGDPSAPEFQEDKVTARNPFPTDVYYLGNVIREDFLTVSRPDLYSNLKFLYSLVGSMVRKDPATRPTMAQVVKSFEQLVSKLSKWQLGARLVLHTDDSIVNALKYVHHLYFRLIPYLLLRLPSLPSPKS</sequence>
<proteinExistence type="predicted"/>
<dbReference type="Proteomes" id="UP000053319">
    <property type="component" value="Unassembled WGS sequence"/>
</dbReference>
<dbReference type="SMART" id="SM00220">
    <property type="entry name" value="S_TKc"/>
    <property type="match status" value="1"/>
</dbReference>
<dbReference type="SUPFAM" id="SSF56112">
    <property type="entry name" value="Protein kinase-like (PK-like)"/>
    <property type="match status" value="1"/>
</dbReference>
<dbReference type="GeneID" id="18843603"/>
<reference evidence="10 11" key="1">
    <citation type="journal article" date="2012" name="Science">
        <title>The Paleozoic origin of enzymatic lignin decomposition reconstructed from 31 fungal genomes.</title>
        <authorList>
            <person name="Floudas D."/>
            <person name="Binder M."/>
            <person name="Riley R."/>
            <person name="Barry K."/>
            <person name="Blanchette R.A."/>
            <person name="Henrissat B."/>
            <person name="Martinez A.T."/>
            <person name="Otillar R."/>
            <person name="Spatafora J.W."/>
            <person name="Yadav J.S."/>
            <person name="Aerts A."/>
            <person name="Benoit I."/>
            <person name="Boyd A."/>
            <person name="Carlson A."/>
            <person name="Copeland A."/>
            <person name="Coutinho P.M."/>
            <person name="de Vries R.P."/>
            <person name="Ferreira P."/>
            <person name="Findley K."/>
            <person name="Foster B."/>
            <person name="Gaskell J."/>
            <person name="Glotzer D."/>
            <person name="Gorecki P."/>
            <person name="Heitman J."/>
            <person name="Hesse C."/>
            <person name="Hori C."/>
            <person name="Igarashi K."/>
            <person name="Jurgens J.A."/>
            <person name="Kallen N."/>
            <person name="Kersten P."/>
            <person name="Kohler A."/>
            <person name="Kuees U."/>
            <person name="Kumar T.K.A."/>
            <person name="Kuo A."/>
            <person name="LaButti K."/>
            <person name="Larrondo L.F."/>
            <person name="Lindquist E."/>
            <person name="Ling A."/>
            <person name="Lombard V."/>
            <person name="Lucas S."/>
            <person name="Lundell T."/>
            <person name="Martin R."/>
            <person name="McLaughlin D.J."/>
            <person name="Morgenstern I."/>
            <person name="Morin E."/>
            <person name="Murat C."/>
            <person name="Nagy L.G."/>
            <person name="Nolan M."/>
            <person name="Ohm R.A."/>
            <person name="Patyshakuliyeva A."/>
            <person name="Rokas A."/>
            <person name="Ruiz-Duenas F.J."/>
            <person name="Sabat G."/>
            <person name="Salamov A."/>
            <person name="Samejima M."/>
            <person name="Schmutz J."/>
            <person name="Slot J.C."/>
            <person name="St John F."/>
            <person name="Stenlid J."/>
            <person name="Sun H."/>
            <person name="Sun S."/>
            <person name="Syed K."/>
            <person name="Tsang A."/>
            <person name="Wiebenga A."/>
            <person name="Young D."/>
            <person name="Pisabarro A."/>
            <person name="Eastwood D.C."/>
            <person name="Martin F."/>
            <person name="Cullen D."/>
            <person name="Grigoriev I.V."/>
            <person name="Hibbett D.S."/>
        </authorList>
    </citation>
    <scope>NUCLEOTIDE SEQUENCE [LARGE SCALE GENOMIC DNA]</scope>
    <source>
        <strain evidence="10 11">LYAD-421 SS1</strain>
    </source>
</reference>
<evidence type="ECO:0000313" key="11">
    <source>
        <dbReference type="Proteomes" id="UP000053319"/>
    </source>
</evidence>
<dbReference type="GO" id="GO:0005524">
    <property type="term" value="F:ATP binding"/>
    <property type="evidence" value="ECO:0007669"/>
    <property type="project" value="UniProtKB-KW"/>
</dbReference>
<dbReference type="OrthoDB" id="5987198at2759"/>
<evidence type="ECO:0000259" key="9">
    <source>
        <dbReference type="PROSITE" id="PS50011"/>
    </source>
</evidence>